<evidence type="ECO:0000313" key="3">
    <source>
        <dbReference type="Proteomes" id="UP001063228"/>
    </source>
</evidence>
<sequence length="585" mass="64194">MRSTLLSYKQLFRLALCGVALLGSTLASADDNQADFASQTPLKLSGNGPWYRIELPMNVQLNSRQQDLGDLRIFNAQGQAQAYALDRNPPQAKQSQAPTMVKWFPLYNRADELDRAPRIKVERSATGTLVEVQPQDGASPDEQVLRGWLLDTSTIKQPLQKLILDWDSAQDGFQRFSIEASDDLQNWSPWGASQVARLSFDDQTVEQREVTLPGRTARYLRLIWSSSAEAPMLTSAQLVTVNTDTPPLPLAWSEPVTGSVEKAGSYIWRLPNGLPVERLQVNIAQANSVAPGRFYGRTDSKAPWQAIGNGLLYRLTQDGKEVVQNEVETNGTIVRQVKLELDERGGGLGSSSPTLRFALRAPQVVFLARGDGPFTLAIGNAAAKPADLPIATLIPDFTPQKMNSLGRAEADNTQVKLIPMSPDDASGIDWKRVGLWSVLVLGVMLLGWMAFSTLRASPSKARAGSAGDESPPLLFTRAPSGEWEALEGYYQARFGGTRVGSNVYLNVNGKPEASVFVWSELSHDNEVRGHIWTLGAKPEFGELRLGHHTCNTIFLALAKAVSETENVKIVYDPAIQNTVFDRWGP</sequence>
<proteinExistence type="predicted"/>
<evidence type="ECO:0000313" key="2">
    <source>
        <dbReference type="EMBL" id="UXZ93721.1"/>
    </source>
</evidence>
<gene>
    <name evidence="2" type="ORF">K3169_15095</name>
</gene>
<dbReference type="InterPro" id="IPR025060">
    <property type="entry name" value="DUF3999"/>
</dbReference>
<keyword evidence="1" id="KW-0732">Signal</keyword>
<feature type="chain" id="PRO_5046997968" evidence="1">
    <location>
        <begin position="30"/>
        <end position="585"/>
    </location>
</feature>
<accession>A0ABY6F765</accession>
<organism evidence="2 3">
    <name type="scientific">Pseudomonas phytophila</name>
    <dbReference type="NCBI Taxonomy" id="2867264"/>
    <lineage>
        <taxon>Bacteria</taxon>
        <taxon>Pseudomonadati</taxon>
        <taxon>Pseudomonadota</taxon>
        <taxon>Gammaproteobacteria</taxon>
        <taxon>Pseudomonadales</taxon>
        <taxon>Pseudomonadaceae</taxon>
        <taxon>Pseudomonas</taxon>
    </lineage>
</organism>
<keyword evidence="3" id="KW-1185">Reference proteome</keyword>
<evidence type="ECO:0000256" key="1">
    <source>
        <dbReference type="SAM" id="SignalP"/>
    </source>
</evidence>
<dbReference type="Gene3D" id="2.60.120.260">
    <property type="entry name" value="Galactose-binding domain-like"/>
    <property type="match status" value="1"/>
</dbReference>
<name>A0ABY6F765_9PSED</name>
<dbReference type="EMBL" id="CP081201">
    <property type="protein sequence ID" value="UXZ93721.1"/>
    <property type="molecule type" value="Genomic_DNA"/>
</dbReference>
<dbReference type="Proteomes" id="UP001063228">
    <property type="component" value="Chromosome"/>
</dbReference>
<reference evidence="2" key="1">
    <citation type="submission" date="2021-08" db="EMBL/GenBank/DDBJ databases">
        <title>Complete genome sequence of Pseudomonas phytophila.</title>
        <authorList>
            <person name="Weir B.S."/>
            <person name="Templeton M.D."/>
            <person name="Arshed S."/>
            <person name="Andersen M.T."/>
            <person name="Jayaraman J."/>
        </authorList>
    </citation>
    <scope>NUCLEOTIDE SEQUENCE</scope>
    <source>
        <strain evidence="2">ICMP 23753</strain>
    </source>
</reference>
<feature type="signal peptide" evidence="1">
    <location>
        <begin position="1"/>
        <end position="29"/>
    </location>
</feature>
<protein>
    <submittedName>
        <fullName evidence="2">DUF3999 domain-containing protein</fullName>
    </submittedName>
</protein>
<dbReference type="Pfam" id="PF13163">
    <property type="entry name" value="DUF3999"/>
    <property type="match status" value="1"/>
</dbReference>